<feature type="transmembrane region" description="Helical" evidence="6">
    <location>
        <begin position="350"/>
        <end position="382"/>
    </location>
</feature>
<dbReference type="eggNOG" id="KOG2639">
    <property type="taxonomic scope" value="Eukaryota"/>
</dbReference>
<dbReference type="InterPro" id="IPR051475">
    <property type="entry name" value="Diverse_Ion_Transporter"/>
</dbReference>
<keyword evidence="2" id="KW-0813">Transport</keyword>
<keyword evidence="3 6" id="KW-0812">Transmembrane</keyword>
<feature type="transmembrane region" description="Helical" evidence="6">
    <location>
        <begin position="556"/>
        <end position="574"/>
    </location>
</feature>
<dbReference type="AlphaFoldDB" id="T1IPD1"/>
<evidence type="ECO:0000313" key="9">
    <source>
        <dbReference type="Proteomes" id="UP000014500"/>
    </source>
</evidence>
<dbReference type="STRING" id="126957.T1IPD1"/>
<name>T1IPD1_STRMM</name>
<dbReference type="HOGENOM" id="CLU_011920_2_1_1"/>
<evidence type="ECO:0000313" key="8">
    <source>
        <dbReference type="EnsemblMetazoa" id="SMAR002881-PA"/>
    </source>
</evidence>
<dbReference type="EMBL" id="JH431256">
    <property type="status" value="NOT_ANNOTATED_CDS"/>
    <property type="molecule type" value="Genomic_DNA"/>
</dbReference>
<evidence type="ECO:0000256" key="4">
    <source>
        <dbReference type="ARBA" id="ARBA00022989"/>
    </source>
</evidence>
<sequence length="694" mass="78006">MSAHHIPEITVTQHHLQVPSIPKIKHEKPLQTVDNWNQVASGSSMSNESSYERKIPAPASIQKYGSFGHSQLLLPNSSDLETAPLLPGRRKKSFGYRDKKFDDDVSIATSFYAEESVKPRYWNYLKIGIITCFTIGCVFIYTVIAEPSLDLHQYSIASGSDIFVGLKSHFLSKNSLLHLSLGGYFYLGDTNNNNKTLNLILQYKMCNNAEDKIAAIHQLKIAPPHYFTQSVKESSVNIMFDIANRTAAYDMYLQLSTNSKLAFPFVMQINDFSTNVQYGVIYASLILVGLYLLIIFEIYNKPSLTKIISWIDIETLCLLFGMMVMVAILCESGFFDYLAVLVFKIARGRVWTLLTLLCLATAVVSAFLDNVTTILLLTPVTIRLSEVLNLNPKYVLIALIIFSNVGGTATAGIEFTNFTTHMGCGVFFVLIFTYGFIMLMYRTCIKLYLEDEPEVVELKQEINVWKRAAKSVSLYSRDESSVRKKLLRKVATLENNLKKRRYNIKPNEEDYKASLVELEETYKIRDWPLLIKSGCVLICVIIMFFLHSIVPGINISLGWIALMGAILLLVLADMSDVEHLFSWIEWSTLIFFAALFVVMAALTEMGLLEAIGSATENFIEGLEKDLRLPIAIILVLWVSAIASSFIDNIPFTTVMIPIVLRLGQNPTLDLPLQPLVWALAFGACLGGELFFTDI</sequence>
<dbReference type="Proteomes" id="UP000014500">
    <property type="component" value="Unassembled WGS sequence"/>
</dbReference>
<feature type="transmembrane region" description="Helical" evidence="6">
    <location>
        <begin position="124"/>
        <end position="144"/>
    </location>
</feature>
<dbReference type="OMA" id="NMILATH"/>
<dbReference type="PhylomeDB" id="T1IPD1"/>
<dbReference type="GO" id="GO:0055085">
    <property type="term" value="P:transmembrane transport"/>
    <property type="evidence" value="ECO:0007669"/>
    <property type="project" value="InterPro"/>
</dbReference>
<dbReference type="EnsemblMetazoa" id="SMAR002881-RA">
    <property type="protein sequence ID" value="SMAR002881-PA"/>
    <property type="gene ID" value="SMAR002881"/>
</dbReference>
<dbReference type="PANTHER" id="PTHR43568:SF1">
    <property type="entry name" value="P PROTEIN"/>
    <property type="match status" value="1"/>
</dbReference>
<comment type="subcellular location">
    <subcellularLocation>
        <location evidence="1">Membrane</location>
        <topology evidence="1">Multi-pass membrane protein</topology>
    </subcellularLocation>
</comment>
<evidence type="ECO:0000256" key="1">
    <source>
        <dbReference type="ARBA" id="ARBA00004141"/>
    </source>
</evidence>
<proteinExistence type="predicted"/>
<protein>
    <recommendedName>
        <fullName evidence="7">Citrate transporter-like domain-containing protein</fullName>
    </recommendedName>
</protein>
<evidence type="ECO:0000256" key="5">
    <source>
        <dbReference type="ARBA" id="ARBA00023136"/>
    </source>
</evidence>
<evidence type="ECO:0000256" key="6">
    <source>
        <dbReference type="SAM" id="Phobius"/>
    </source>
</evidence>
<feature type="transmembrane region" description="Helical" evidence="6">
    <location>
        <begin position="316"/>
        <end position="338"/>
    </location>
</feature>
<keyword evidence="4 6" id="KW-1133">Transmembrane helix</keyword>
<accession>T1IPD1</accession>
<feature type="transmembrane region" description="Helical" evidence="6">
    <location>
        <begin position="276"/>
        <end position="296"/>
    </location>
</feature>
<feature type="transmembrane region" description="Helical" evidence="6">
    <location>
        <begin position="419"/>
        <end position="441"/>
    </location>
</feature>
<keyword evidence="5 6" id="KW-0472">Membrane</keyword>
<dbReference type="GO" id="GO:0016020">
    <property type="term" value="C:membrane"/>
    <property type="evidence" value="ECO:0007669"/>
    <property type="project" value="UniProtKB-SubCell"/>
</dbReference>
<keyword evidence="9" id="KW-1185">Reference proteome</keyword>
<feature type="transmembrane region" description="Helical" evidence="6">
    <location>
        <begin position="586"/>
        <end position="608"/>
    </location>
</feature>
<dbReference type="InterPro" id="IPR004680">
    <property type="entry name" value="Cit_transptr-like_dom"/>
</dbReference>
<feature type="transmembrane region" description="Helical" evidence="6">
    <location>
        <begin position="628"/>
        <end position="660"/>
    </location>
</feature>
<evidence type="ECO:0000259" key="7">
    <source>
        <dbReference type="Pfam" id="PF03600"/>
    </source>
</evidence>
<feature type="domain" description="Citrate transporter-like" evidence="7">
    <location>
        <begin position="287"/>
        <end position="682"/>
    </location>
</feature>
<evidence type="ECO:0000256" key="3">
    <source>
        <dbReference type="ARBA" id="ARBA00022692"/>
    </source>
</evidence>
<dbReference type="Pfam" id="PF03600">
    <property type="entry name" value="CitMHS"/>
    <property type="match status" value="1"/>
</dbReference>
<reference evidence="9" key="1">
    <citation type="submission" date="2011-05" db="EMBL/GenBank/DDBJ databases">
        <authorList>
            <person name="Richards S.R."/>
            <person name="Qu J."/>
            <person name="Jiang H."/>
            <person name="Jhangiani S.N."/>
            <person name="Agravi P."/>
            <person name="Goodspeed R."/>
            <person name="Gross S."/>
            <person name="Mandapat C."/>
            <person name="Jackson L."/>
            <person name="Mathew T."/>
            <person name="Pu L."/>
            <person name="Thornton R."/>
            <person name="Saada N."/>
            <person name="Wilczek-Boney K.B."/>
            <person name="Lee S."/>
            <person name="Kovar C."/>
            <person name="Wu Y."/>
            <person name="Scherer S.E."/>
            <person name="Worley K.C."/>
            <person name="Muzny D.M."/>
            <person name="Gibbs R."/>
        </authorList>
    </citation>
    <scope>NUCLEOTIDE SEQUENCE</scope>
    <source>
        <strain evidence="9">Brora</strain>
    </source>
</reference>
<feature type="transmembrane region" description="Helical" evidence="6">
    <location>
        <begin position="394"/>
        <end position="413"/>
    </location>
</feature>
<feature type="transmembrane region" description="Helical" evidence="6">
    <location>
        <begin position="529"/>
        <end position="550"/>
    </location>
</feature>
<dbReference type="PANTHER" id="PTHR43568">
    <property type="entry name" value="P PROTEIN"/>
    <property type="match status" value="1"/>
</dbReference>
<dbReference type="CDD" id="cd01116">
    <property type="entry name" value="P_permease"/>
    <property type="match status" value="1"/>
</dbReference>
<reference evidence="8" key="2">
    <citation type="submission" date="2015-02" db="UniProtKB">
        <authorList>
            <consortium name="EnsemblMetazoa"/>
        </authorList>
    </citation>
    <scope>IDENTIFICATION</scope>
</reference>
<evidence type="ECO:0000256" key="2">
    <source>
        <dbReference type="ARBA" id="ARBA00022448"/>
    </source>
</evidence>
<organism evidence="8 9">
    <name type="scientific">Strigamia maritima</name>
    <name type="common">European centipede</name>
    <name type="synonym">Geophilus maritimus</name>
    <dbReference type="NCBI Taxonomy" id="126957"/>
    <lineage>
        <taxon>Eukaryota</taxon>
        <taxon>Metazoa</taxon>
        <taxon>Ecdysozoa</taxon>
        <taxon>Arthropoda</taxon>
        <taxon>Myriapoda</taxon>
        <taxon>Chilopoda</taxon>
        <taxon>Pleurostigmophora</taxon>
        <taxon>Geophilomorpha</taxon>
        <taxon>Linotaeniidae</taxon>
        <taxon>Strigamia</taxon>
    </lineage>
</organism>